<dbReference type="Pfam" id="PF23598">
    <property type="entry name" value="LRR_14"/>
    <property type="match status" value="1"/>
</dbReference>
<feature type="region of interest" description="Disordered" evidence="8">
    <location>
        <begin position="1269"/>
        <end position="1293"/>
    </location>
</feature>
<dbReference type="PANTHER" id="PTHR36766">
    <property type="entry name" value="PLANT BROAD-SPECTRUM MILDEW RESISTANCE PROTEIN RPW8"/>
    <property type="match status" value="1"/>
</dbReference>
<evidence type="ECO:0000259" key="12">
    <source>
        <dbReference type="Pfam" id="PF23598"/>
    </source>
</evidence>
<comment type="similarity">
    <text evidence="1">Belongs to the disease resistance NB-LRR family.</text>
</comment>
<dbReference type="InterPro" id="IPR032675">
    <property type="entry name" value="LRR_dom_sf"/>
</dbReference>
<dbReference type="InterPro" id="IPR027417">
    <property type="entry name" value="P-loop_NTPase"/>
</dbReference>
<dbReference type="Pfam" id="PF23559">
    <property type="entry name" value="WHD_DRP"/>
    <property type="match status" value="1"/>
</dbReference>
<evidence type="ECO:0000313" key="14">
    <source>
        <dbReference type="Proteomes" id="UP001341281"/>
    </source>
</evidence>
<feature type="domain" description="Disease resistance R13L4/SHOC-2-like LRR" evidence="12">
    <location>
        <begin position="964"/>
        <end position="1252"/>
    </location>
</feature>
<feature type="domain" description="NB-ARC" evidence="9">
    <location>
        <begin position="599"/>
        <end position="741"/>
    </location>
</feature>
<dbReference type="CDD" id="cd14798">
    <property type="entry name" value="RX-CC_like"/>
    <property type="match status" value="1"/>
</dbReference>
<dbReference type="InterPro" id="IPR038005">
    <property type="entry name" value="RX-like_CC"/>
</dbReference>
<evidence type="ECO:0000259" key="9">
    <source>
        <dbReference type="Pfam" id="PF00931"/>
    </source>
</evidence>
<dbReference type="Proteomes" id="UP001341281">
    <property type="component" value="Chromosome 01"/>
</dbReference>
<keyword evidence="5" id="KW-0611">Plant defense</keyword>
<dbReference type="GO" id="GO:0042742">
    <property type="term" value="P:defense response to bacterium"/>
    <property type="evidence" value="ECO:0007669"/>
    <property type="project" value="UniProtKB-ARBA"/>
</dbReference>
<gene>
    <name evidence="13" type="ORF">U9M48_001070</name>
</gene>
<feature type="domain" description="Disease resistance protein winged helix" evidence="11">
    <location>
        <begin position="831"/>
        <end position="900"/>
    </location>
</feature>
<keyword evidence="2" id="KW-0433">Leucine-rich repeat</keyword>
<evidence type="ECO:0000256" key="6">
    <source>
        <dbReference type="ARBA" id="ARBA00022840"/>
    </source>
</evidence>
<evidence type="ECO:0000256" key="8">
    <source>
        <dbReference type="SAM" id="MobiDB-lite"/>
    </source>
</evidence>
<dbReference type="GO" id="GO:0009626">
    <property type="term" value="P:plant-type hypersensitive response"/>
    <property type="evidence" value="ECO:0007669"/>
    <property type="project" value="UniProtKB-ARBA"/>
</dbReference>
<dbReference type="Gene3D" id="3.40.50.300">
    <property type="entry name" value="P-loop containing nucleotide triphosphate hydrolases"/>
    <property type="match status" value="1"/>
</dbReference>
<dbReference type="Gene3D" id="1.20.5.4130">
    <property type="match status" value="1"/>
</dbReference>
<name>A0AAQ3PFH1_PASNO</name>
<evidence type="ECO:0000256" key="1">
    <source>
        <dbReference type="ARBA" id="ARBA00008894"/>
    </source>
</evidence>
<dbReference type="GO" id="GO:0005524">
    <property type="term" value="F:ATP binding"/>
    <property type="evidence" value="ECO:0007669"/>
    <property type="project" value="UniProtKB-KW"/>
</dbReference>
<sequence>MQLRRLDMIKLERAGPCSNDSLLVNKRYLKKLMLNCTESSDDSYAEDDVTNIEKTFELLIPADDMDDMAFCSYFGRSMARYVYPFAFTEIFESRRLQIVFASSSNRPATQLEISIHGAAAVTKIGHEFLGHGAAAAFPKLETLVIKEMPNWEEWSFVAEEEETAAADKEGREDVASAKQKGEGPPPRMQLLPRLKELALEVENLAFLSESLSLVRCEGVERVSNIPLVRQLRISRCPNLRSVEKLDNLEQLWLDEGMKDLSSLWVPGLKHQRYQRYDDLIHVGSQDDFVYLNGLAVELCKDQERVSNIPQVIRLHIKLCPNMRCRPHSGCLDCKTSTDFASVRLCAKIFKCQDPRGFKTNRVRRDRLLFALLTTPLFLFPFSSNHKEIKKTKIALTHTNHHLHHTDLALSTSALLMKLQDIVMEEAIMILGVEKDLNELQQTIKQIQCFLNDAEQKRTEESAVNNWLGDLKDAMYDADDIIDLARVEGSKLLGEGPSSSRKSSSCTGFSFFPCLPNVRRRHNIAIRIKNFNTELEKISKLGERFLHLKSMEPKESISSVRKIETCDLVEPNLVGKETLLGCARLVDLICANVGKKAFKVGIVGTGGIGKTTMAQKIYNDNKIKGNFEKQAWVSVSQEYSEVDILKEILRSIDVNYNQDETARELSRKLAQSIESKTFFVVLDDVWQDRIWINLLRTPLDTALGVTILVTTRNDTVARAIGVEHMHRVELMSDEVGWELLWKSMDICNDIEIHNLKKIGIEIVRMCAGLPLAIKVTARVLVTKDKTENEWRKVINKSAWSMGNLPTELRGALYLSYDELPRYLKQCFIYFALYPEDWICFRDDLIRYWIAEGFIEGKEEQLLEETAEEYYDEFISRNLLQVVPQFADNSRCKMHDLLRQLAVHLSSDEYFCGDPKLFSVKTLSKLRRISIVSNKDSEILPDVDNKHIRARTLNIRRLKIQRAEDAIFIRFQHLRVLNLTGSRIEIVPDSIGSLIHLRLLDFDATDISCMPESISSLINLVVLNLQRCQALHNLPTGITRLCNLRRLGLAGTPINQVPKGIHRLKFLNDLGGFPVGGGSVSHKRMQEGWNLEELRPLMQLRRLDMIKLERAIPCSNDSLLVNKRYLKTLLLTCTERTDDSYPEDDVINIEETFESLIPADNLEDMCFVYFFGRRFPTWLDTSTHLASLKYLNVVDCKSCLHLPPIGQLPNLKFLKIYGAAAVTKIGPEFIGHGVCNLRPMEAVAFPKLETLVIEEMPNWEEWTIVVDEEGTEATDKEGGEDGASAKQKGEGPPPRMHLLPRLKELHLAGCPMLRALPRQLGQETTSLKELLLRDVQSLKVVENLAFLSERLLIARCRGLERVSNIPLVRELRITRCPKLRRVEELGSMEQLWLDEEMKDLSSLWVSGLKHQRQQRHGEELDVYTWPRT</sequence>
<evidence type="ECO:0000313" key="13">
    <source>
        <dbReference type="EMBL" id="WVZ49739.1"/>
    </source>
</evidence>
<proteinExistence type="inferred from homology"/>
<evidence type="ECO:0000256" key="5">
    <source>
        <dbReference type="ARBA" id="ARBA00022821"/>
    </source>
</evidence>
<feature type="compositionally biased region" description="Basic and acidic residues" evidence="8">
    <location>
        <begin position="165"/>
        <end position="181"/>
    </location>
</feature>
<accession>A0AAQ3PFH1</accession>
<dbReference type="InterPro" id="IPR041118">
    <property type="entry name" value="Rx_N"/>
</dbReference>
<dbReference type="InterPro" id="IPR002182">
    <property type="entry name" value="NB-ARC"/>
</dbReference>
<dbReference type="PRINTS" id="PR00364">
    <property type="entry name" value="DISEASERSIST"/>
</dbReference>
<feature type="domain" description="Disease resistance N-terminal" evidence="10">
    <location>
        <begin position="412"/>
        <end position="492"/>
    </location>
</feature>
<keyword evidence="3" id="KW-0677">Repeat</keyword>
<evidence type="ECO:0000259" key="11">
    <source>
        <dbReference type="Pfam" id="PF23559"/>
    </source>
</evidence>
<keyword evidence="4" id="KW-0547">Nucleotide-binding</keyword>
<keyword evidence="7" id="KW-0175">Coiled coil</keyword>
<dbReference type="Gene3D" id="3.80.10.10">
    <property type="entry name" value="Ribonuclease Inhibitor"/>
    <property type="match status" value="2"/>
</dbReference>
<dbReference type="InterPro" id="IPR036388">
    <property type="entry name" value="WH-like_DNA-bd_sf"/>
</dbReference>
<organism evidence="13 14">
    <name type="scientific">Paspalum notatum var. saurae</name>
    <dbReference type="NCBI Taxonomy" id="547442"/>
    <lineage>
        <taxon>Eukaryota</taxon>
        <taxon>Viridiplantae</taxon>
        <taxon>Streptophyta</taxon>
        <taxon>Embryophyta</taxon>
        <taxon>Tracheophyta</taxon>
        <taxon>Spermatophyta</taxon>
        <taxon>Magnoliopsida</taxon>
        <taxon>Liliopsida</taxon>
        <taxon>Poales</taxon>
        <taxon>Poaceae</taxon>
        <taxon>PACMAD clade</taxon>
        <taxon>Panicoideae</taxon>
        <taxon>Andropogonodae</taxon>
        <taxon>Paspaleae</taxon>
        <taxon>Paspalinae</taxon>
        <taxon>Paspalum</taxon>
    </lineage>
</organism>
<protein>
    <submittedName>
        <fullName evidence="13">Uncharacterized protein</fullName>
    </submittedName>
</protein>
<dbReference type="FunFam" id="1.10.10.10:FF:000322">
    <property type="entry name" value="Probable disease resistance protein At1g63360"/>
    <property type="match status" value="1"/>
</dbReference>
<evidence type="ECO:0000256" key="4">
    <source>
        <dbReference type="ARBA" id="ARBA00022741"/>
    </source>
</evidence>
<dbReference type="EMBL" id="CP144745">
    <property type="protein sequence ID" value="WVZ49739.1"/>
    <property type="molecule type" value="Genomic_DNA"/>
</dbReference>
<evidence type="ECO:0000256" key="2">
    <source>
        <dbReference type="ARBA" id="ARBA00022614"/>
    </source>
</evidence>
<evidence type="ECO:0000256" key="3">
    <source>
        <dbReference type="ARBA" id="ARBA00022737"/>
    </source>
</evidence>
<dbReference type="SUPFAM" id="SSF52540">
    <property type="entry name" value="P-loop containing nucleoside triphosphate hydrolases"/>
    <property type="match status" value="1"/>
</dbReference>
<reference evidence="13 14" key="1">
    <citation type="submission" date="2024-02" db="EMBL/GenBank/DDBJ databases">
        <title>High-quality chromosome-scale genome assembly of Pensacola bahiagrass (Paspalum notatum Flugge var. saurae).</title>
        <authorList>
            <person name="Vega J.M."/>
            <person name="Podio M."/>
            <person name="Orjuela J."/>
            <person name="Siena L.A."/>
            <person name="Pessino S.C."/>
            <person name="Combes M.C."/>
            <person name="Mariac C."/>
            <person name="Albertini E."/>
            <person name="Pupilli F."/>
            <person name="Ortiz J.P.A."/>
            <person name="Leblanc O."/>
        </authorList>
    </citation>
    <scope>NUCLEOTIDE SEQUENCE [LARGE SCALE GENOMIC DNA]</scope>
    <source>
        <strain evidence="13">R1</strain>
        <tissue evidence="13">Leaf</tissue>
    </source>
</reference>
<dbReference type="Pfam" id="PF18052">
    <property type="entry name" value="Rx_N"/>
    <property type="match status" value="1"/>
</dbReference>
<keyword evidence="6" id="KW-0067">ATP-binding</keyword>
<dbReference type="GO" id="GO:0043531">
    <property type="term" value="F:ADP binding"/>
    <property type="evidence" value="ECO:0007669"/>
    <property type="project" value="InterPro"/>
</dbReference>
<evidence type="ECO:0000259" key="10">
    <source>
        <dbReference type="Pfam" id="PF18052"/>
    </source>
</evidence>
<dbReference type="GO" id="GO:0002758">
    <property type="term" value="P:innate immune response-activating signaling pathway"/>
    <property type="evidence" value="ECO:0007669"/>
    <property type="project" value="UniProtKB-ARBA"/>
</dbReference>
<dbReference type="Pfam" id="PF00931">
    <property type="entry name" value="NB-ARC"/>
    <property type="match status" value="1"/>
</dbReference>
<evidence type="ECO:0000256" key="7">
    <source>
        <dbReference type="ARBA" id="ARBA00023054"/>
    </source>
</evidence>
<dbReference type="InterPro" id="IPR055414">
    <property type="entry name" value="LRR_R13L4/SHOC2-like"/>
</dbReference>
<keyword evidence="14" id="KW-1185">Reference proteome</keyword>
<dbReference type="SUPFAM" id="SSF52058">
    <property type="entry name" value="L domain-like"/>
    <property type="match status" value="1"/>
</dbReference>
<feature type="region of interest" description="Disordered" evidence="8">
    <location>
        <begin position="165"/>
        <end position="187"/>
    </location>
</feature>
<dbReference type="InterPro" id="IPR058922">
    <property type="entry name" value="WHD_DRP"/>
</dbReference>
<dbReference type="Gene3D" id="1.10.10.10">
    <property type="entry name" value="Winged helix-like DNA-binding domain superfamily/Winged helix DNA-binding domain"/>
    <property type="match status" value="1"/>
</dbReference>
<dbReference type="FunFam" id="3.40.50.300:FF:001091">
    <property type="entry name" value="Probable disease resistance protein At1g61300"/>
    <property type="match status" value="1"/>
</dbReference>
<dbReference type="PANTHER" id="PTHR36766:SF70">
    <property type="entry name" value="DISEASE RESISTANCE PROTEIN RGA4"/>
    <property type="match status" value="1"/>
</dbReference>